<proteinExistence type="predicted"/>
<protein>
    <submittedName>
        <fullName evidence="1">Uncharacterized protein</fullName>
    </submittedName>
</protein>
<dbReference type="RefSeq" id="WP_189032005.1">
    <property type="nucleotide sequence ID" value="NZ_BMKR01000052.1"/>
</dbReference>
<dbReference type="EMBL" id="BMKR01000052">
    <property type="protein sequence ID" value="GGG10980.1"/>
    <property type="molecule type" value="Genomic_DNA"/>
</dbReference>
<dbReference type="Proteomes" id="UP000637643">
    <property type="component" value="Unassembled WGS sequence"/>
</dbReference>
<reference evidence="1" key="1">
    <citation type="journal article" date="2014" name="Int. J. Syst. Evol. Microbiol.">
        <title>Complete genome sequence of Corynebacterium casei LMG S-19264T (=DSM 44701T), isolated from a smear-ripened cheese.</title>
        <authorList>
            <consortium name="US DOE Joint Genome Institute (JGI-PGF)"/>
            <person name="Walter F."/>
            <person name="Albersmeier A."/>
            <person name="Kalinowski J."/>
            <person name="Ruckert C."/>
        </authorList>
    </citation>
    <scope>NUCLEOTIDE SEQUENCE</scope>
    <source>
        <strain evidence="1">CGMCC 1.16134</strain>
    </source>
</reference>
<comment type="caution">
    <text evidence="1">The sequence shown here is derived from an EMBL/GenBank/DDBJ whole genome shotgun (WGS) entry which is preliminary data.</text>
</comment>
<accession>A0A917D4H3</accession>
<dbReference type="Gene3D" id="3.90.1720.10">
    <property type="entry name" value="endopeptidase domain like (from Nostoc punctiforme)"/>
    <property type="match status" value="1"/>
</dbReference>
<dbReference type="AlphaFoldDB" id="A0A917D4H3"/>
<reference evidence="1" key="2">
    <citation type="submission" date="2020-09" db="EMBL/GenBank/DDBJ databases">
        <authorList>
            <person name="Sun Q."/>
            <person name="Zhou Y."/>
        </authorList>
    </citation>
    <scope>NUCLEOTIDE SEQUENCE</scope>
    <source>
        <strain evidence="1">CGMCC 1.16134</strain>
    </source>
</reference>
<keyword evidence="2" id="KW-1185">Reference proteome</keyword>
<evidence type="ECO:0000313" key="1">
    <source>
        <dbReference type="EMBL" id="GGG10980.1"/>
    </source>
</evidence>
<name>A0A917D4H3_9BACL</name>
<dbReference type="SUPFAM" id="SSF54001">
    <property type="entry name" value="Cysteine proteinases"/>
    <property type="match status" value="1"/>
</dbReference>
<dbReference type="InterPro" id="IPR038765">
    <property type="entry name" value="Papain-like_cys_pep_sf"/>
</dbReference>
<organism evidence="1 2">
    <name type="scientific">Paenibacillus albidus</name>
    <dbReference type="NCBI Taxonomy" id="2041023"/>
    <lineage>
        <taxon>Bacteria</taxon>
        <taxon>Bacillati</taxon>
        <taxon>Bacillota</taxon>
        <taxon>Bacilli</taxon>
        <taxon>Bacillales</taxon>
        <taxon>Paenibacillaceae</taxon>
        <taxon>Paenibacillus</taxon>
    </lineage>
</organism>
<sequence>MTSNSNKDIYIVLTGTGTAFSGMIRLFTKADLNHASIAFDSELREVYSFGRKKTHNPFIAGLIRENFADPFYSGADCAIYKLRVSCQEYDKMYDHVMGMMQNQERYKYHLLGLIGVLLKIRINREDAYFCSHFVASVFEETNMQPVDKPACFVTPEDFALSLCAHKIFKGKLSYYLHRAQSYSTSNSPVHTAYTNSGATALRMRVNEERAEGIV</sequence>
<gene>
    <name evidence="1" type="ORF">GCM10010912_64260</name>
</gene>
<evidence type="ECO:0000313" key="2">
    <source>
        <dbReference type="Proteomes" id="UP000637643"/>
    </source>
</evidence>